<dbReference type="Proteomes" id="UP001500822">
    <property type="component" value="Unassembled WGS sequence"/>
</dbReference>
<sequence>MNDSWTLTDDDGELLLHTGTAGRAARTGHKLTIAMKKWTAQVSVDDGRPVAVTLTVDVDSLTVLKGEGGIAPWTGAEPGIARSNALKSLEVKKHPTITYVSSGVTRDGDVYAVDGDLTLHGVTRPHPITVNQDGDRFTCESTITQTDFGIKPFSLMMGTVKVADDVRLTISATAPRA</sequence>
<keyword evidence="4" id="KW-1185">Reference proteome</keyword>
<dbReference type="InterPro" id="IPR007372">
    <property type="entry name" value="Lipid/polyisoprenoid-bd_YceI"/>
</dbReference>
<evidence type="ECO:0000256" key="1">
    <source>
        <dbReference type="ARBA" id="ARBA00008812"/>
    </source>
</evidence>
<evidence type="ECO:0000259" key="2">
    <source>
        <dbReference type="SMART" id="SM00867"/>
    </source>
</evidence>
<dbReference type="InterPro" id="IPR036761">
    <property type="entry name" value="TTHA0802/YceI-like_sf"/>
</dbReference>
<feature type="domain" description="Lipid/polyisoprenoid-binding YceI-like" evidence="2">
    <location>
        <begin position="4"/>
        <end position="175"/>
    </location>
</feature>
<dbReference type="SUPFAM" id="SSF101874">
    <property type="entry name" value="YceI-like"/>
    <property type="match status" value="1"/>
</dbReference>
<proteinExistence type="inferred from homology"/>
<evidence type="ECO:0000313" key="3">
    <source>
        <dbReference type="EMBL" id="GAA4757374.1"/>
    </source>
</evidence>
<protein>
    <submittedName>
        <fullName evidence="3">YceI family protein</fullName>
    </submittedName>
</protein>
<dbReference type="Pfam" id="PF04264">
    <property type="entry name" value="YceI"/>
    <property type="match status" value="1"/>
</dbReference>
<reference evidence="4" key="1">
    <citation type="journal article" date="2019" name="Int. J. Syst. Evol. Microbiol.">
        <title>The Global Catalogue of Microorganisms (GCM) 10K type strain sequencing project: providing services to taxonomists for standard genome sequencing and annotation.</title>
        <authorList>
            <consortium name="The Broad Institute Genomics Platform"/>
            <consortium name="The Broad Institute Genome Sequencing Center for Infectious Disease"/>
            <person name="Wu L."/>
            <person name="Ma J."/>
        </authorList>
    </citation>
    <scope>NUCLEOTIDE SEQUENCE [LARGE SCALE GENOMIC DNA]</scope>
    <source>
        <strain evidence="4">JCM 18077</strain>
    </source>
</reference>
<dbReference type="Gene3D" id="2.40.128.110">
    <property type="entry name" value="Lipid/polyisoprenoid-binding, YceI-like"/>
    <property type="match status" value="1"/>
</dbReference>
<gene>
    <name evidence="3" type="ORF">GCM10023217_31930</name>
</gene>
<evidence type="ECO:0000313" key="4">
    <source>
        <dbReference type="Proteomes" id="UP001500822"/>
    </source>
</evidence>
<dbReference type="PANTHER" id="PTHR34406:SF1">
    <property type="entry name" value="PROTEIN YCEI"/>
    <property type="match status" value="1"/>
</dbReference>
<organism evidence="3 4">
    <name type="scientific">Gordonia alkaliphila</name>
    <dbReference type="NCBI Taxonomy" id="1053547"/>
    <lineage>
        <taxon>Bacteria</taxon>
        <taxon>Bacillati</taxon>
        <taxon>Actinomycetota</taxon>
        <taxon>Actinomycetes</taxon>
        <taxon>Mycobacteriales</taxon>
        <taxon>Gordoniaceae</taxon>
        <taxon>Gordonia</taxon>
    </lineage>
</organism>
<name>A0ABP8ZIF5_9ACTN</name>
<accession>A0ABP8ZIF5</accession>
<comment type="caution">
    <text evidence="3">The sequence shown here is derived from an EMBL/GenBank/DDBJ whole genome shotgun (WGS) entry which is preliminary data.</text>
</comment>
<dbReference type="PANTHER" id="PTHR34406">
    <property type="entry name" value="PROTEIN YCEI"/>
    <property type="match status" value="1"/>
</dbReference>
<dbReference type="SMART" id="SM00867">
    <property type="entry name" value="YceI"/>
    <property type="match status" value="1"/>
</dbReference>
<dbReference type="RefSeq" id="WP_345314254.1">
    <property type="nucleotide sequence ID" value="NZ_BAABIE010000018.1"/>
</dbReference>
<comment type="similarity">
    <text evidence="1">Belongs to the UPF0312 family.</text>
</comment>
<dbReference type="EMBL" id="BAABIE010000018">
    <property type="protein sequence ID" value="GAA4757374.1"/>
    <property type="molecule type" value="Genomic_DNA"/>
</dbReference>